<feature type="repeat" description="WD" evidence="5">
    <location>
        <begin position="60"/>
        <end position="92"/>
    </location>
</feature>
<protein>
    <submittedName>
        <fullName evidence="7">Uncharacterized protein</fullName>
    </submittedName>
</protein>
<evidence type="ECO:0000256" key="1">
    <source>
        <dbReference type="ARBA" id="ARBA00009768"/>
    </source>
</evidence>
<evidence type="ECO:0000256" key="2">
    <source>
        <dbReference type="ARBA" id="ARBA00022574"/>
    </source>
</evidence>
<dbReference type="InterPro" id="IPR001632">
    <property type="entry name" value="WD40_G-protein_beta-like"/>
</dbReference>
<accession>A0A448ZEK2</accession>
<keyword evidence="2 5" id="KW-0853">WD repeat</keyword>
<dbReference type="PRINTS" id="PR00319">
    <property type="entry name" value="GPROTEINB"/>
</dbReference>
<feature type="coiled-coil region" evidence="6">
    <location>
        <begin position="2"/>
        <end position="29"/>
    </location>
</feature>
<dbReference type="SMART" id="SM00320">
    <property type="entry name" value="WD40"/>
    <property type="match status" value="7"/>
</dbReference>
<dbReference type="PROSITE" id="PS50294">
    <property type="entry name" value="WD_REPEATS_REGION"/>
    <property type="match status" value="2"/>
</dbReference>
<dbReference type="Proteomes" id="UP000291116">
    <property type="component" value="Unassembled WGS sequence"/>
</dbReference>
<dbReference type="InterPro" id="IPR036322">
    <property type="entry name" value="WD40_repeat_dom_sf"/>
</dbReference>
<dbReference type="PRINTS" id="PR00320">
    <property type="entry name" value="GPROTEINBRPT"/>
</dbReference>
<feature type="repeat" description="WD" evidence="5">
    <location>
        <begin position="147"/>
        <end position="188"/>
    </location>
</feature>
<dbReference type="CDD" id="cd00200">
    <property type="entry name" value="WD40"/>
    <property type="match status" value="1"/>
</dbReference>
<dbReference type="PROSITE" id="PS50082">
    <property type="entry name" value="WD_REPEATS_2"/>
    <property type="match status" value="4"/>
</dbReference>
<evidence type="ECO:0000256" key="4">
    <source>
        <dbReference type="ARBA" id="ARBA00023224"/>
    </source>
</evidence>
<evidence type="ECO:0000313" key="7">
    <source>
        <dbReference type="EMBL" id="VEU40472.1"/>
    </source>
</evidence>
<dbReference type="PROSITE" id="PS00678">
    <property type="entry name" value="WD_REPEATS_1"/>
    <property type="match status" value="1"/>
</dbReference>
<proteinExistence type="inferred from homology"/>
<evidence type="ECO:0000256" key="3">
    <source>
        <dbReference type="ARBA" id="ARBA00022737"/>
    </source>
</evidence>
<keyword evidence="8" id="KW-1185">Reference proteome</keyword>
<keyword evidence="4" id="KW-0807">Transducer</keyword>
<name>A0A448ZEK2_9STRA</name>
<feature type="repeat" description="WD" evidence="5">
    <location>
        <begin position="189"/>
        <end position="222"/>
    </location>
</feature>
<dbReference type="InterPro" id="IPR015943">
    <property type="entry name" value="WD40/YVTN_repeat-like_dom_sf"/>
</dbReference>
<dbReference type="AlphaFoldDB" id="A0A448ZEK2"/>
<sequence>MAVTLQQRLDAAKKEIASLNAKIENTLQSKSDGTLVAAAKEVTLAPIRGPPSKVKCRRTLKGHFGKITALDWSTDGTTVVSASQDGNLLLWDALTTSKKMDIRLKSAYVMSVCMDKSGQYVAAGGLDNACSIYSVGGTDQAQLKTELVSHEGYLADCKFFHSPSKMLTASADATALLWDVEKGQIIDTFQEHKSNLTEIQLVEQDMYLSCSTDMTIKLWDVRCAKEGSVQTFTGHAGDVNGITMLPNTEGAFSSCSEDGTARIWDIRSYGEVASFGQLVQQSERDPFSDDDAGFTSISASYSGRLVFCGHSEGSVWCYDIFSGNKNPAYILGNVHEEHISCVKVSPVGEVLCTGSWDFNLKLFA</sequence>
<comment type="similarity">
    <text evidence="1">Belongs to the WD repeat G protein beta family.</text>
</comment>
<dbReference type="InterPro" id="IPR001680">
    <property type="entry name" value="WD40_rpt"/>
</dbReference>
<dbReference type="Pfam" id="PF25391">
    <property type="entry name" value="WD40_Gbeta"/>
    <property type="match status" value="1"/>
</dbReference>
<dbReference type="OrthoDB" id="10255630at2759"/>
<organism evidence="7 8">
    <name type="scientific">Pseudo-nitzschia multistriata</name>
    <dbReference type="NCBI Taxonomy" id="183589"/>
    <lineage>
        <taxon>Eukaryota</taxon>
        <taxon>Sar</taxon>
        <taxon>Stramenopiles</taxon>
        <taxon>Ochrophyta</taxon>
        <taxon>Bacillariophyta</taxon>
        <taxon>Bacillariophyceae</taxon>
        <taxon>Bacillariophycidae</taxon>
        <taxon>Bacillariales</taxon>
        <taxon>Bacillariaceae</taxon>
        <taxon>Pseudo-nitzschia</taxon>
    </lineage>
</organism>
<dbReference type="Gene3D" id="2.130.10.10">
    <property type="entry name" value="YVTN repeat-like/Quinoprotein amine dehydrogenase"/>
    <property type="match status" value="1"/>
</dbReference>
<gene>
    <name evidence="7" type="ORF">PSNMU_V1.4_AUG-EV-PASAV3_0073610</name>
</gene>
<dbReference type="GO" id="GO:0007165">
    <property type="term" value="P:signal transduction"/>
    <property type="evidence" value="ECO:0007669"/>
    <property type="project" value="UniProtKB-KW"/>
</dbReference>
<dbReference type="PIRSF" id="PIRSF002394">
    <property type="entry name" value="GN-bd_beta"/>
    <property type="match status" value="1"/>
</dbReference>
<dbReference type="InterPro" id="IPR016346">
    <property type="entry name" value="G-protein_beta_1-5"/>
</dbReference>
<feature type="repeat" description="WD" evidence="5">
    <location>
        <begin position="232"/>
        <end position="274"/>
    </location>
</feature>
<keyword evidence="6" id="KW-0175">Coiled coil</keyword>
<evidence type="ECO:0000313" key="8">
    <source>
        <dbReference type="Proteomes" id="UP000291116"/>
    </source>
</evidence>
<dbReference type="InterPro" id="IPR020472">
    <property type="entry name" value="WD40_PAC1"/>
</dbReference>
<dbReference type="PANTHER" id="PTHR19850">
    <property type="entry name" value="GUANINE NUCLEOTIDE-BINDING PROTEIN BETA G PROTEIN BETA"/>
    <property type="match status" value="1"/>
</dbReference>
<evidence type="ECO:0000256" key="5">
    <source>
        <dbReference type="PROSITE-ProRule" id="PRU00221"/>
    </source>
</evidence>
<dbReference type="InterPro" id="IPR019775">
    <property type="entry name" value="WD40_repeat_CS"/>
</dbReference>
<evidence type="ECO:0000256" key="6">
    <source>
        <dbReference type="SAM" id="Coils"/>
    </source>
</evidence>
<keyword evidence="3" id="KW-0677">Repeat</keyword>
<dbReference type="SUPFAM" id="SSF50978">
    <property type="entry name" value="WD40 repeat-like"/>
    <property type="match status" value="1"/>
</dbReference>
<dbReference type="EMBL" id="CAACVS010000282">
    <property type="protein sequence ID" value="VEU40472.1"/>
    <property type="molecule type" value="Genomic_DNA"/>
</dbReference>
<reference evidence="7 8" key="1">
    <citation type="submission" date="2019-01" db="EMBL/GenBank/DDBJ databases">
        <authorList>
            <person name="Ferrante I. M."/>
        </authorList>
    </citation>
    <scope>NUCLEOTIDE SEQUENCE [LARGE SCALE GENOMIC DNA]</scope>
    <source>
        <strain evidence="7 8">B856</strain>
    </source>
</reference>